<reference evidence="13 14" key="2">
    <citation type="submission" date="2018-10" db="EMBL/GenBank/DDBJ databases">
        <authorList>
            <consortium name="Pathogen Informatics"/>
        </authorList>
    </citation>
    <scope>NUCLEOTIDE SEQUENCE [LARGE SCALE GENOMIC DNA]</scope>
</reference>
<dbReference type="CDD" id="cd09616">
    <property type="entry name" value="Peptidase_C12_UCH_L1_L3"/>
    <property type="match status" value="1"/>
</dbReference>
<protein>
    <recommendedName>
        <fullName evidence="9 11">Ubiquitin carboxyl-terminal hydrolase</fullName>
        <ecNumber evidence="3 11">3.4.19.12</ecNumber>
    </recommendedName>
</protein>
<dbReference type="Pfam" id="PF01088">
    <property type="entry name" value="Peptidase_C12"/>
    <property type="match status" value="1"/>
</dbReference>
<evidence type="ECO:0000256" key="7">
    <source>
        <dbReference type="ARBA" id="ARBA00022807"/>
    </source>
</evidence>
<gene>
    <name evidence="13" type="ORF">EVEC_LOCUS5999</name>
</gene>
<dbReference type="InterPro" id="IPR001578">
    <property type="entry name" value="Peptidase_C12_UCH"/>
</dbReference>
<keyword evidence="7 10" id="KW-0788">Thiol protease</keyword>
<comment type="function">
    <text evidence="8">Ubiquitin-protein hydrolase is involved both in the processing of ubiquitin precursors and of ubiquitinated proteins. This enzyme is a thiol protease that recognizes and hydrolyzes a peptide bond at the C-terminal glycine of ubiquitin.</text>
</comment>
<evidence type="ECO:0000313" key="14">
    <source>
        <dbReference type="Proteomes" id="UP000274131"/>
    </source>
</evidence>
<dbReference type="STRING" id="51028.A0A0N4V7W3"/>
<dbReference type="GO" id="GO:0005737">
    <property type="term" value="C:cytoplasm"/>
    <property type="evidence" value="ECO:0007669"/>
    <property type="project" value="TreeGrafter"/>
</dbReference>
<dbReference type="InterPro" id="IPR038765">
    <property type="entry name" value="Papain-like_cys_pep_sf"/>
</dbReference>
<dbReference type="WBParaSite" id="EVEC_0000638801-mRNA-1">
    <property type="protein sequence ID" value="EVEC_0000638801-mRNA-1"/>
    <property type="gene ID" value="EVEC_0000638801"/>
</dbReference>
<feature type="site" description="Important for enzyme activity" evidence="10">
    <location>
        <position position="180"/>
    </location>
</feature>
<dbReference type="AlphaFoldDB" id="A0A0N4V7W3"/>
<evidence type="ECO:0000256" key="8">
    <source>
        <dbReference type="ARBA" id="ARBA00055560"/>
    </source>
</evidence>
<dbReference type="GO" id="GO:0006511">
    <property type="term" value="P:ubiquitin-dependent protein catabolic process"/>
    <property type="evidence" value="ECO:0007669"/>
    <property type="project" value="UniProtKB-UniRule"/>
</dbReference>
<dbReference type="Gene3D" id="3.40.532.10">
    <property type="entry name" value="Peptidase C12, ubiquitin carboxyl-terminal hydrolase"/>
    <property type="match status" value="1"/>
</dbReference>
<feature type="active site" description="Nucleophile" evidence="10">
    <location>
        <position position="93"/>
    </location>
</feature>
<dbReference type="InterPro" id="IPR036959">
    <property type="entry name" value="Peptidase_C12_UCH_sf"/>
</dbReference>
<evidence type="ECO:0000313" key="13">
    <source>
        <dbReference type="EMBL" id="VDD91248.1"/>
    </source>
</evidence>
<dbReference type="SUPFAM" id="SSF54001">
    <property type="entry name" value="Cysteine proteinases"/>
    <property type="match status" value="1"/>
</dbReference>
<feature type="active site" description="Proton donor" evidence="10">
    <location>
        <position position="165"/>
    </location>
</feature>
<dbReference type="GO" id="GO:0016579">
    <property type="term" value="P:protein deubiquitination"/>
    <property type="evidence" value="ECO:0007669"/>
    <property type="project" value="TreeGrafter"/>
</dbReference>
<name>A0A0N4V7W3_ENTVE</name>
<dbReference type="PROSITE" id="PS52048">
    <property type="entry name" value="UCH_DOMAIN"/>
    <property type="match status" value="1"/>
</dbReference>
<keyword evidence="5 10" id="KW-0833">Ubl conjugation pathway</keyword>
<dbReference type="Proteomes" id="UP000274131">
    <property type="component" value="Unassembled WGS sequence"/>
</dbReference>
<dbReference type="PANTHER" id="PTHR10589:SF17">
    <property type="entry name" value="UBIQUITIN CARBOXYL-TERMINAL HYDROLASE"/>
    <property type="match status" value="1"/>
</dbReference>
<evidence type="ECO:0000259" key="12">
    <source>
        <dbReference type="PROSITE" id="PS52048"/>
    </source>
</evidence>
<dbReference type="PANTHER" id="PTHR10589">
    <property type="entry name" value="UBIQUITIN CARBOXYL-TERMINAL HYDROLASE"/>
    <property type="match status" value="1"/>
</dbReference>
<keyword evidence="14" id="KW-1185">Reference proteome</keyword>
<dbReference type="GO" id="GO:0004843">
    <property type="term" value="F:cysteine-type deubiquitinase activity"/>
    <property type="evidence" value="ECO:0007669"/>
    <property type="project" value="UniProtKB-UniRule"/>
</dbReference>
<dbReference type="OrthoDB" id="427186at2759"/>
<proteinExistence type="inferred from homology"/>
<evidence type="ECO:0000256" key="1">
    <source>
        <dbReference type="ARBA" id="ARBA00000707"/>
    </source>
</evidence>
<evidence type="ECO:0000313" key="15">
    <source>
        <dbReference type="WBParaSite" id="EVEC_0000638801-mRNA-1"/>
    </source>
</evidence>
<dbReference type="EC" id="3.4.19.12" evidence="3 11"/>
<evidence type="ECO:0000256" key="2">
    <source>
        <dbReference type="ARBA" id="ARBA00009326"/>
    </source>
</evidence>
<feature type="site" description="Transition state stabilizer" evidence="10">
    <location>
        <position position="87"/>
    </location>
</feature>
<feature type="domain" description="UCH catalytic" evidence="12">
    <location>
        <begin position="6"/>
        <end position="224"/>
    </location>
</feature>
<dbReference type="EMBL" id="UXUI01008339">
    <property type="protein sequence ID" value="VDD91248.1"/>
    <property type="molecule type" value="Genomic_DNA"/>
</dbReference>
<keyword evidence="6 10" id="KW-0378">Hydrolase</keyword>
<comment type="catalytic activity">
    <reaction evidence="1 10 11">
        <text>Thiol-dependent hydrolysis of ester, thioester, amide, peptide and isopeptide bonds formed by the C-terminal Gly of ubiquitin (a 76-residue protein attached to proteins as an intracellular targeting signal).</text>
        <dbReference type="EC" id="3.4.19.12"/>
    </reaction>
</comment>
<dbReference type="PRINTS" id="PR00707">
    <property type="entry name" value="UBCTHYDRLASE"/>
</dbReference>
<comment type="similarity">
    <text evidence="2 10 11">Belongs to the peptidase C12 family.</text>
</comment>
<evidence type="ECO:0000256" key="9">
    <source>
        <dbReference type="ARBA" id="ARBA00073226"/>
    </source>
</evidence>
<evidence type="ECO:0000256" key="5">
    <source>
        <dbReference type="ARBA" id="ARBA00022786"/>
    </source>
</evidence>
<dbReference type="FunFam" id="3.40.532.10:FF:000006">
    <property type="entry name" value="Ubiquitin carboxyl-terminal hydrolase"/>
    <property type="match status" value="1"/>
</dbReference>
<accession>A0A0N4V7W3</accession>
<organism evidence="15">
    <name type="scientific">Enterobius vermicularis</name>
    <name type="common">Human pinworm</name>
    <dbReference type="NCBI Taxonomy" id="51028"/>
    <lineage>
        <taxon>Eukaryota</taxon>
        <taxon>Metazoa</taxon>
        <taxon>Ecdysozoa</taxon>
        <taxon>Nematoda</taxon>
        <taxon>Chromadorea</taxon>
        <taxon>Rhabditida</taxon>
        <taxon>Spirurina</taxon>
        <taxon>Oxyuridomorpha</taxon>
        <taxon>Oxyuroidea</taxon>
        <taxon>Oxyuridae</taxon>
        <taxon>Enterobius</taxon>
    </lineage>
</organism>
<evidence type="ECO:0000256" key="6">
    <source>
        <dbReference type="ARBA" id="ARBA00022801"/>
    </source>
</evidence>
<evidence type="ECO:0000256" key="3">
    <source>
        <dbReference type="ARBA" id="ARBA00012759"/>
    </source>
</evidence>
<sequence>MAEKVRWLPLESNPTTITKFMRRIGVNDVECVDVFGFDSELDFLPRPCYALVLCFPSPQIEGLLNPIYEKLRTEGVEKMDNVFFMKQKIGNACGTFALFHSLANNRKNIDLGNGPFKKWLDEALKLDIDQRSDFLAQFKELAEAHEECAEGGDTSVSLDGPVEHHFLCYVNIDGKLYEIDSSAPFPRDCGPTTEQTFLKDVGKICKGFMEQLQNISFSALALVYSP</sequence>
<evidence type="ECO:0000256" key="10">
    <source>
        <dbReference type="PROSITE-ProRule" id="PRU01393"/>
    </source>
</evidence>
<evidence type="ECO:0000256" key="4">
    <source>
        <dbReference type="ARBA" id="ARBA00022670"/>
    </source>
</evidence>
<evidence type="ECO:0000256" key="11">
    <source>
        <dbReference type="RuleBase" id="RU361215"/>
    </source>
</evidence>
<keyword evidence="4 10" id="KW-0645">Protease</keyword>
<reference evidence="15" key="1">
    <citation type="submission" date="2017-02" db="UniProtKB">
        <authorList>
            <consortium name="WormBaseParasite"/>
        </authorList>
    </citation>
    <scope>IDENTIFICATION</scope>
</reference>